<dbReference type="InterPro" id="IPR036291">
    <property type="entry name" value="NAD(P)-bd_dom_sf"/>
</dbReference>
<evidence type="ECO:0000313" key="3">
    <source>
        <dbReference type="Proteomes" id="UP000728032"/>
    </source>
</evidence>
<dbReference type="EMBL" id="OC917496">
    <property type="protein sequence ID" value="CAD7647241.1"/>
    <property type="molecule type" value="Genomic_DNA"/>
</dbReference>
<dbReference type="PRINTS" id="PR00081">
    <property type="entry name" value="GDHRDH"/>
</dbReference>
<keyword evidence="3" id="KW-1185">Reference proteome</keyword>
<dbReference type="GO" id="GO:0008202">
    <property type="term" value="P:steroid metabolic process"/>
    <property type="evidence" value="ECO:0007669"/>
    <property type="project" value="TreeGrafter"/>
</dbReference>
<evidence type="ECO:0000256" key="1">
    <source>
        <dbReference type="RuleBase" id="RU000363"/>
    </source>
</evidence>
<dbReference type="PANTHER" id="PTHR43313:SF36">
    <property type="entry name" value="D-BETA-HYDROXYBUTYRATE DEHYDROGENASE, MITOCHONDRIAL"/>
    <property type="match status" value="1"/>
</dbReference>
<dbReference type="Proteomes" id="UP000728032">
    <property type="component" value="Unassembled WGS sequence"/>
</dbReference>
<dbReference type="AlphaFoldDB" id="A0A7R9LTY5"/>
<dbReference type="EMBL" id="CAJPVJ010002671">
    <property type="protein sequence ID" value="CAG2166631.1"/>
    <property type="molecule type" value="Genomic_DNA"/>
</dbReference>
<dbReference type="PRINTS" id="PR00080">
    <property type="entry name" value="SDRFAMILY"/>
</dbReference>
<protein>
    <submittedName>
        <fullName evidence="2">Uncharacterized protein</fullName>
    </submittedName>
</protein>
<proteinExistence type="inferred from homology"/>
<comment type="similarity">
    <text evidence="1">Belongs to the short-chain dehydrogenases/reductases (SDR) family.</text>
</comment>
<sequence>MIGCDTGFGNRLAFKLNRNGYRVYATVLSADSKGAQQLVTSATFVEKMHVLEMDVTNDTQVLNAYRHVQKDLESCGDKLWALVNNAGLFSMGNLEWGTLDTFNKVFSVNVFGMVRVARAFLPLIKQSRGRVVNMVSLGGRFTFDLGGVYCMSKHTNIAFSDALRREMHKFGVTVCTIEPGLFVTPMTTNEYISQLLQQTWNQSSDEVKKSYGNSYLESQRKVALNFQNHFKAGVNIDLVVDDMVDAIQNAEPQIIYRPIEGLQSKLSCLMPVYIPSLWLDHLTYANDKSRPEGALKY</sequence>
<dbReference type="Pfam" id="PF00106">
    <property type="entry name" value="adh_short"/>
    <property type="match status" value="1"/>
</dbReference>
<name>A0A7R9LTY5_9ACAR</name>
<dbReference type="PANTHER" id="PTHR43313">
    <property type="entry name" value="SHORT-CHAIN DEHYDROGENASE/REDUCTASE FAMILY 9C"/>
    <property type="match status" value="1"/>
</dbReference>
<accession>A0A7R9LTY5</accession>
<dbReference type="InterPro" id="IPR002347">
    <property type="entry name" value="SDR_fam"/>
</dbReference>
<dbReference type="GO" id="GO:0016491">
    <property type="term" value="F:oxidoreductase activity"/>
    <property type="evidence" value="ECO:0007669"/>
    <property type="project" value="TreeGrafter"/>
</dbReference>
<evidence type="ECO:0000313" key="2">
    <source>
        <dbReference type="EMBL" id="CAD7647241.1"/>
    </source>
</evidence>
<gene>
    <name evidence="2" type="ORF">ONB1V03_LOCUS6146</name>
</gene>
<dbReference type="OrthoDB" id="6494282at2759"/>
<reference evidence="2" key="1">
    <citation type="submission" date="2020-11" db="EMBL/GenBank/DDBJ databases">
        <authorList>
            <person name="Tran Van P."/>
        </authorList>
    </citation>
    <scope>NUCLEOTIDE SEQUENCE</scope>
</reference>
<dbReference type="Gene3D" id="3.40.50.720">
    <property type="entry name" value="NAD(P)-binding Rossmann-like Domain"/>
    <property type="match status" value="1"/>
</dbReference>
<dbReference type="SUPFAM" id="SSF51735">
    <property type="entry name" value="NAD(P)-binding Rossmann-fold domains"/>
    <property type="match status" value="1"/>
</dbReference>
<organism evidence="2">
    <name type="scientific">Oppiella nova</name>
    <dbReference type="NCBI Taxonomy" id="334625"/>
    <lineage>
        <taxon>Eukaryota</taxon>
        <taxon>Metazoa</taxon>
        <taxon>Ecdysozoa</taxon>
        <taxon>Arthropoda</taxon>
        <taxon>Chelicerata</taxon>
        <taxon>Arachnida</taxon>
        <taxon>Acari</taxon>
        <taxon>Acariformes</taxon>
        <taxon>Sarcoptiformes</taxon>
        <taxon>Oribatida</taxon>
        <taxon>Brachypylina</taxon>
        <taxon>Oppioidea</taxon>
        <taxon>Oppiidae</taxon>
        <taxon>Oppiella</taxon>
    </lineage>
</organism>